<dbReference type="Pfam" id="PF01554">
    <property type="entry name" value="MatE"/>
    <property type="match status" value="2"/>
</dbReference>
<accession>A0A6N8SEZ8</accession>
<dbReference type="RefSeq" id="WP_160858791.1">
    <property type="nucleotide sequence ID" value="NZ_WUMK01000003.1"/>
</dbReference>
<keyword evidence="9" id="KW-1185">Reference proteome</keyword>
<dbReference type="EMBL" id="WUMK01000003">
    <property type="protein sequence ID" value="MXN45472.1"/>
    <property type="molecule type" value="Genomic_DNA"/>
</dbReference>
<feature type="transmembrane region" description="Helical" evidence="7">
    <location>
        <begin position="103"/>
        <end position="132"/>
    </location>
</feature>
<dbReference type="Proteomes" id="UP000435802">
    <property type="component" value="Unassembled WGS sequence"/>
</dbReference>
<dbReference type="OrthoDB" id="9806302at2"/>
<feature type="transmembrane region" description="Helical" evidence="7">
    <location>
        <begin position="250"/>
        <end position="276"/>
    </location>
</feature>
<evidence type="ECO:0000256" key="4">
    <source>
        <dbReference type="ARBA" id="ARBA00022692"/>
    </source>
</evidence>
<feature type="transmembrane region" description="Helical" evidence="7">
    <location>
        <begin position="208"/>
        <end position="229"/>
    </location>
</feature>
<evidence type="ECO:0000313" key="9">
    <source>
        <dbReference type="Proteomes" id="UP000435802"/>
    </source>
</evidence>
<dbReference type="AlphaFoldDB" id="A0A6N8SEZ8"/>
<sequence>MDAAQAYGDTVAEPDRDPASRSRKTLLHLSFPMFVQSLLTFAVMLVDMMIISAHSPGAAAAVAVARQVLQIAFEMSSMVGIGAVILISHSLGRGDEEQARRIAALAVGANALFGCLIGVLLLVATPVVLWFLAVPQDLAGETQLYLSIVAVAMLFNGFATAAMSCLRAFGNGRVIVLVGLVLSILYMGAEYVLVLGAGPIPALGVQGAALAALLFRVLMALLFGLALLRELGLRADFRSLKTHVATVRRMLVLSFPSVSDYIGYGFYQLVLLGFVAGFGVESVLSRTYVMIAMSFLVLVIVAISQGNEVLLGYRCGEGRPERAYRQALRSSLIATTVTMALATLLWLLSAQFLGLFGQVGTVLALSQHLLLLTIFLQPGFAFNTILLQSLRAVGDVRWPVVASVSITWGFGLPLAWLLCIHAGLGVEGVWYALIIEETIKAGFMLQRWLRRRWMSHHAVA</sequence>
<comment type="caution">
    <text evidence="8">The sequence shown here is derived from an EMBL/GenBank/DDBJ whole genome shotgun (WGS) entry which is preliminary data.</text>
</comment>
<keyword evidence="3" id="KW-1003">Cell membrane</keyword>
<evidence type="ECO:0000256" key="6">
    <source>
        <dbReference type="ARBA" id="ARBA00023136"/>
    </source>
</evidence>
<keyword evidence="6 7" id="KW-0472">Membrane</keyword>
<evidence type="ECO:0000256" key="7">
    <source>
        <dbReference type="SAM" id="Phobius"/>
    </source>
</evidence>
<feature type="transmembrane region" description="Helical" evidence="7">
    <location>
        <begin position="26"/>
        <end position="51"/>
    </location>
</feature>
<comment type="subcellular location">
    <subcellularLocation>
        <location evidence="1">Cell inner membrane</location>
        <topology evidence="1">Multi-pass membrane protein</topology>
    </subcellularLocation>
</comment>
<feature type="transmembrane region" description="Helical" evidence="7">
    <location>
        <begin position="288"/>
        <end position="311"/>
    </location>
</feature>
<keyword evidence="2" id="KW-0813">Transport</keyword>
<keyword evidence="5 7" id="KW-1133">Transmembrane helix</keyword>
<dbReference type="CDD" id="cd13134">
    <property type="entry name" value="MATE_like_8"/>
    <property type="match status" value="1"/>
</dbReference>
<evidence type="ECO:0000256" key="1">
    <source>
        <dbReference type="ARBA" id="ARBA00004429"/>
    </source>
</evidence>
<feature type="transmembrane region" description="Helical" evidence="7">
    <location>
        <begin position="368"/>
        <end position="386"/>
    </location>
</feature>
<name>A0A6N8SEZ8_9HYPH</name>
<protein>
    <submittedName>
        <fullName evidence="8">MATE family efflux transporter</fullName>
    </submittedName>
</protein>
<dbReference type="InterPro" id="IPR048279">
    <property type="entry name" value="MdtK-like"/>
</dbReference>
<evidence type="ECO:0000313" key="8">
    <source>
        <dbReference type="EMBL" id="MXN45472.1"/>
    </source>
</evidence>
<evidence type="ECO:0000256" key="5">
    <source>
        <dbReference type="ARBA" id="ARBA00022989"/>
    </source>
</evidence>
<evidence type="ECO:0000256" key="2">
    <source>
        <dbReference type="ARBA" id="ARBA00022448"/>
    </source>
</evidence>
<feature type="transmembrane region" description="Helical" evidence="7">
    <location>
        <begin position="144"/>
        <end position="162"/>
    </location>
</feature>
<feature type="transmembrane region" description="Helical" evidence="7">
    <location>
        <begin position="398"/>
        <end position="423"/>
    </location>
</feature>
<evidence type="ECO:0000256" key="3">
    <source>
        <dbReference type="ARBA" id="ARBA00022475"/>
    </source>
</evidence>
<feature type="transmembrane region" description="Helical" evidence="7">
    <location>
        <begin position="332"/>
        <end position="356"/>
    </location>
</feature>
<dbReference type="PANTHER" id="PTHR42925:SF2">
    <property type="entry name" value="NA+ DRIVEN MULTIDRUG EFFLUX PUMP"/>
    <property type="match status" value="1"/>
</dbReference>
<keyword evidence="4 7" id="KW-0812">Transmembrane</keyword>
<dbReference type="GO" id="GO:0015297">
    <property type="term" value="F:antiporter activity"/>
    <property type="evidence" value="ECO:0007669"/>
    <property type="project" value="InterPro"/>
</dbReference>
<feature type="transmembrane region" description="Helical" evidence="7">
    <location>
        <begin position="71"/>
        <end position="91"/>
    </location>
</feature>
<dbReference type="PANTHER" id="PTHR42925">
    <property type="entry name" value="MULTIDRUG AND TOXIN EFFLUX PROTEIN MATE FAMILY"/>
    <property type="match status" value="1"/>
</dbReference>
<proteinExistence type="predicted"/>
<organism evidence="8 9">
    <name type="scientific">Shinella kummerowiae</name>
    <dbReference type="NCBI Taxonomy" id="417745"/>
    <lineage>
        <taxon>Bacteria</taxon>
        <taxon>Pseudomonadati</taxon>
        <taxon>Pseudomonadota</taxon>
        <taxon>Alphaproteobacteria</taxon>
        <taxon>Hyphomicrobiales</taxon>
        <taxon>Rhizobiaceae</taxon>
        <taxon>Shinella</taxon>
    </lineage>
</organism>
<dbReference type="PIRSF" id="PIRSF006603">
    <property type="entry name" value="DinF"/>
    <property type="match status" value="1"/>
</dbReference>
<dbReference type="InterPro" id="IPR047135">
    <property type="entry name" value="YsiQ"/>
</dbReference>
<dbReference type="InterPro" id="IPR002528">
    <property type="entry name" value="MATE_fam"/>
</dbReference>
<reference evidence="8 9" key="1">
    <citation type="submission" date="2019-12" db="EMBL/GenBank/DDBJ databases">
        <title>Shinella kummerowiae sp. nov., a symbiotic bacterium isolated from root nodules of the herbal legume Kummerowia stipulacea.</title>
        <authorList>
            <person name="Gao J."/>
        </authorList>
    </citation>
    <scope>NUCLEOTIDE SEQUENCE [LARGE SCALE GENOMIC DNA]</scope>
    <source>
        <strain evidence="8 9">CCBAU 25048</strain>
    </source>
</reference>
<gene>
    <name evidence="8" type="ORF">GR138_09735</name>
</gene>
<feature type="transmembrane region" description="Helical" evidence="7">
    <location>
        <begin position="174"/>
        <end position="196"/>
    </location>
</feature>
<dbReference type="GO" id="GO:0042910">
    <property type="term" value="F:xenobiotic transmembrane transporter activity"/>
    <property type="evidence" value="ECO:0007669"/>
    <property type="project" value="InterPro"/>
</dbReference>
<dbReference type="GO" id="GO:0005886">
    <property type="term" value="C:plasma membrane"/>
    <property type="evidence" value="ECO:0007669"/>
    <property type="project" value="UniProtKB-SubCell"/>
</dbReference>